<name>I9XAK1_RHILT</name>
<evidence type="ECO:0000313" key="2">
    <source>
        <dbReference type="EMBL" id="EJB06006.1"/>
    </source>
</evidence>
<evidence type="ECO:0000313" key="3">
    <source>
        <dbReference type="Proteomes" id="UP000005092"/>
    </source>
</evidence>
<dbReference type="RefSeq" id="WP_003590918.1">
    <property type="nucleotide sequence ID" value="NZ_JH719381.1"/>
</dbReference>
<accession>I9XAK1</accession>
<dbReference type="HOGENOM" id="CLU_158569_3_0_5"/>
<feature type="domain" description="PilZ" evidence="1">
    <location>
        <begin position="12"/>
        <end position="89"/>
    </location>
</feature>
<dbReference type="SUPFAM" id="SSF141371">
    <property type="entry name" value="PilZ domain-like"/>
    <property type="match status" value="1"/>
</dbReference>
<reference evidence="2 3" key="1">
    <citation type="submission" date="2012-02" db="EMBL/GenBank/DDBJ databases">
        <title>Improved High-Quality Draft Sequence of Rhizobium leguminosarum bv. trifolii WSM597.</title>
        <authorList>
            <consortium name="US DOE Joint Genome Institute"/>
            <person name="Lucas S."/>
            <person name="Han J."/>
            <person name="Lapidus A."/>
            <person name="Cheng J.-F."/>
            <person name="Goodwin L."/>
            <person name="Pitluck S."/>
            <person name="Peters L."/>
            <person name="Ovchinnikova G."/>
            <person name="Held B."/>
            <person name="Detter J.C."/>
            <person name="Han C."/>
            <person name="Tapia R."/>
            <person name="Land M."/>
            <person name="Hauser L."/>
            <person name="Kyrpides N."/>
            <person name="Ivanova N."/>
            <person name="Pagani I."/>
            <person name="Brau L."/>
            <person name="Yates R."/>
            <person name="O'Hara G."/>
            <person name="Rui T."/>
            <person name="Howieson J."/>
            <person name="Reeve W."/>
            <person name="Woyke T."/>
        </authorList>
    </citation>
    <scope>NUCLEOTIDE SEQUENCE [LARGE SCALE GENOMIC DNA]</scope>
    <source>
        <strain evidence="2 3">WSM597</strain>
    </source>
</reference>
<protein>
    <submittedName>
        <fullName evidence="2">PilZ domain-containing protein</fullName>
    </submittedName>
</protein>
<sequence>MTTMSQGHMDELRKSPRVRSLKGARIVYDNGTKTRDCTIRNMSKDGAKLVMESAMQLPDAFILLFDDGNQRFCRVRWRKINEIGVEFMNGAG</sequence>
<proteinExistence type="predicted"/>
<gene>
    <name evidence="2" type="ORF">Rleg9DRAFT_4903</name>
</gene>
<dbReference type="GO" id="GO:0035438">
    <property type="term" value="F:cyclic-di-GMP binding"/>
    <property type="evidence" value="ECO:0007669"/>
    <property type="project" value="InterPro"/>
</dbReference>
<dbReference type="Proteomes" id="UP000005092">
    <property type="component" value="Unassembled WGS sequence"/>
</dbReference>
<dbReference type="EMBL" id="JH719381">
    <property type="protein sequence ID" value="EJB06006.1"/>
    <property type="molecule type" value="Genomic_DNA"/>
</dbReference>
<dbReference type="InterPro" id="IPR009875">
    <property type="entry name" value="PilZ_domain"/>
</dbReference>
<dbReference type="OrthoDB" id="7210926at2"/>
<dbReference type="AlphaFoldDB" id="I9XAK1"/>
<dbReference type="Pfam" id="PF07238">
    <property type="entry name" value="PilZ"/>
    <property type="match status" value="1"/>
</dbReference>
<evidence type="ECO:0000259" key="1">
    <source>
        <dbReference type="Pfam" id="PF07238"/>
    </source>
</evidence>
<organism evidence="2 3">
    <name type="scientific">Rhizobium leguminosarum bv. trifolii WSM597</name>
    <dbReference type="NCBI Taxonomy" id="754764"/>
    <lineage>
        <taxon>Bacteria</taxon>
        <taxon>Pseudomonadati</taxon>
        <taxon>Pseudomonadota</taxon>
        <taxon>Alphaproteobacteria</taxon>
        <taxon>Hyphomicrobiales</taxon>
        <taxon>Rhizobiaceae</taxon>
        <taxon>Rhizobium/Agrobacterium group</taxon>
        <taxon>Rhizobium</taxon>
    </lineage>
</organism>